<comment type="caution">
    <text evidence="1">The sequence shown here is derived from an EMBL/GenBank/DDBJ whole genome shotgun (WGS) entry which is preliminary data.</text>
</comment>
<reference evidence="1" key="1">
    <citation type="submission" date="2021-01" db="EMBL/GenBank/DDBJ databases">
        <authorList>
            <person name="Kaushik A."/>
        </authorList>
    </citation>
    <scope>NUCLEOTIDE SEQUENCE</scope>
    <source>
        <strain evidence="1">AG1-1C</strain>
    </source>
</reference>
<dbReference type="AlphaFoldDB" id="A0A8H3BAR5"/>
<protein>
    <submittedName>
        <fullName evidence="1">Uncharacterized protein</fullName>
    </submittedName>
</protein>
<organism evidence="1 2">
    <name type="scientific">Rhizoctonia solani</name>
    <dbReference type="NCBI Taxonomy" id="456999"/>
    <lineage>
        <taxon>Eukaryota</taxon>
        <taxon>Fungi</taxon>
        <taxon>Dikarya</taxon>
        <taxon>Basidiomycota</taxon>
        <taxon>Agaricomycotina</taxon>
        <taxon>Agaricomycetes</taxon>
        <taxon>Cantharellales</taxon>
        <taxon>Ceratobasidiaceae</taxon>
        <taxon>Rhizoctonia</taxon>
    </lineage>
</organism>
<gene>
    <name evidence="1" type="ORF">RDB_LOCUS147571</name>
</gene>
<dbReference type="Proteomes" id="UP000663846">
    <property type="component" value="Unassembled WGS sequence"/>
</dbReference>
<name>A0A8H3BAR5_9AGAM</name>
<evidence type="ECO:0000313" key="1">
    <source>
        <dbReference type="EMBL" id="CAE6452492.1"/>
    </source>
</evidence>
<sequence length="590" mass="66727">MEHIGEIGQDSEPFVHEKIVIEINLEDIYEEEPDSVTDEEADDDAPLIAFEKPAAKKRVKTEMNSCDGEIVSSVVPMSSSCTLKLGKNPVRLQLYEAAGVFTACVRIGTSNRYIYSAQLRSALAGGHCVFVQHDAYGGQEIYYPGIPVWEEKGQRIVSSKMFPRELNEKFDNWRDVANACQKFVKSAHGDYILSRFLDVNIGRNIELFATVNEDLGVTREMLQQCLSHTSLSTELRTINVKYKSKQEKKGLGNDYMRLGKHPLGLYSLFIRICDWNELFPKNYDSLTDEDTVRKAIQHVSATSIQLKNRLQDASAANPRITSVTDQTQVSPWSTITALSVQKLNKAGGAKRSISQKTVMYGHSASEVKRFYYASFDSILANYPYFPLRYKVATIFGWSHPDYKQPYRMRHRAEWLHRSAFSFGGLGFGTKARLENSQQAKNLIFGSVEANTCMIRPESSMKRLVRLISSHLKGRKTGQSVGEITTMLQPVNLSKRKKALILPIKGDPKERPYGFFDPDPRSGLGCIWLATELIYIMELKLSVIPGLENFNNLSRAVFFNPFGRAIPLKFEAKLDVLMEEAWFNSLVYGLQ</sequence>
<proteinExistence type="predicted"/>
<accession>A0A8H3BAR5</accession>
<evidence type="ECO:0000313" key="2">
    <source>
        <dbReference type="Proteomes" id="UP000663846"/>
    </source>
</evidence>
<dbReference type="EMBL" id="CAJMWS010000580">
    <property type="protein sequence ID" value="CAE6452492.1"/>
    <property type="molecule type" value="Genomic_DNA"/>
</dbReference>